<gene>
    <name evidence="2" type="ORF">IPL58_01710</name>
</gene>
<dbReference type="InterPro" id="IPR029058">
    <property type="entry name" value="AB_hydrolase_fold"/>
</dbReference>
<dbReference type="InterPro" id="IPR050228">
    <property type="entry name" value="Carboxylesterase_BioH"/>
</dbReference>
<proteinExistence type="predicted"/>
<dbReference type="GO" id="GO:0016787">
    <property type="term" value="F:hydrolase activity"/>
    <property type="evidence" value="ECO:0007669"/>
    <property type="project" value="UniProtKB-KW"/>
</dbReference>
<dbReference type="InterPro" id="IPR000073">
    <property type="entry name" value="AB_hydrolase_1"/>
</dbReference>
<feature type="domain" description="AB hydrolase-1" evidence="1">
    <location>
        <begin position="16"/>
        <end position="245"/>
    </location>
</feature>
<dbReference type="PRINTS" id="PR00111">
    <property type="entry name" value="ABHYDROLASE"/>
</dbReference>
<evidence type="ECO:0000259" key="1">
    <source>
        <dbReference type="Pfam" id="PF12697"/>
    </source>
</evidence>
<keyword evidence="2" id="KW-0378">Hydrolase</keyword>
<dbReference type="Gene3D" id="3.40.50.1820">
    <property type="entry name" value="alpha/beta hydrolase"/>
    <property type="match status" value="1"/>
</dbReference>
<comment type="caution">
    <text evidence="2">The sequence shown here is derived from an EMBL/GenBank/DDBJ whole genome shotgun (WGS) entry which is preliminary data.</text>
</comment>
<accession>A0A9D7PQD7</accession>
<reference evidence="2" key="1">
    <citation type="submission" date="2020-10" db="EMBL/GenBank/DDBJ databases">
        <title>Connecting structure to function with the recovery of over 1000 high-quality activated sludge metagenome-assembled genomes encoding full-length rRNA genes using long-read sequencing.</title>
        <authorList>
            <person name="Singleton C.M."/>
            <person name="Petriglieri F."/>
            <person name="Kristensen J.M."/>
            <person name="Kirkegaard R.H."/>
            <person name="Michaelsen T.Y."/>
            <person name="Andersen M.H."/>
            <person name="Karst S.M."/>
            <person name="Dueholm M.S."/>
            <person name="Nielsen P.H."/>
            <person name="Albertsen M."/>
        </authorList>
    </citation>
    <scope>NUCLEOTIDE SEQUENCE</scope>
    <source>
        <strain evidence="2">Hirt_18-Q3-R61-65_BATAC.395</strain>
    </source>
</reference>
<dbReference type="Pfam" id="PF12697">
    <property type="entry name" value="Abhydrolase_6"/>
    <property type="match status" value="1"/>
</dbReference>
<evidence type="ECO:0000313" key="3">
    <source>
        <dbReference type="Proteomes" id="UP000886689"/>
    </source>
</evidence>
<dbReference type="AlphaFoldDB" id="A0A9D7PQD7"/>
<organism evidence="2 3">
    <name type="scientific">Candidatus Proximibacter danicus</name>
    <dbReference type="NCBI Taxonomy" id="2954365"/>
    <lineage>
        <taxon>Bacteria</taxon>
        <taxon>Pseudomonadati</taxon>
        <taxon>Pseudomonadota</taxon>
        <taxon>Betaproteobacteria</taxon>
        <taxon>Candidatus Proximibacter</taxon>
    </lineage>
</organism>
<evidence type="ECO:0000313" key="2">
    <source>
        <dbReference type="EMBL" id="MBK8522943.1"/>
    </source>
</evidence>
<dbReference type="PANTHER" id="PTHR43194">
    <property type="entry name" value="HYDROLASE ALPHA/BETA FOLD FAMILY"/>
    <property type="match status" value="1"/>
</dbReference>
<name>A0A9D7PQD7_9PROT</name>
<dbReference type="SUPFAM" id="SSF53474">
    <property type="entry name" value="alpha/beta-Hydrolases"/>
    <property type="match status" value="1"/>
</dbReference>
<dbReference type="Proteomes" id="UP000886689">
    <property type="component" value="Unassembled WGS sequence"/>
</dbReference>
<dbReference type="EMBL" id="JADJUC010000001">
    <property type="protein sequence ID" value="MBK8522943.1"/>
    <property type="molecule type" value="Genomic_DNA"/>
</dbReference>
<dbReference type="PANTHER" id="PTHR43194:SF5">
    <property type="entry name" value="PIMELOYL-[ACYL-CARRIER PROTEIN] METHYL ESTER ESTERASE"/>
    <property type="match status" value="1"/>
</dbReference>
<sequence>MSLNIVATGSGPDVALLHGWGLGNRVWDTIAETLAATCRVHRVSLAGYDGQPADELDFTATSIALAEQLPTGCTLCGWSLGGMLALSAAAQRPQYIGRLVLVSSTPRFVQDADWPHAQPPALLDTFRNAVAGDAKTTLTRFVMLFNQGDEKARAITRNLSPLLAGPLPDTQTLLRGLDWLGSADLRNALALIAQPTLVIHGDNDPLMPIAAATALATTLPNARLQHFAGAAHAPFIADPAAFVDAVSAFCHATA</sequence>
<protein>
    <submittedName>
        <fullName evidence="2">Alpha/beta fold hydrolase</fullName>
    </submittedName>
</protein>